<feature type="transmembrane region" description="Helical" evidence="8">
    <location>
        <begin position="527"/>
        <end position="560"/>
    </location>
</feature>
<feature type="transmembrane region" description="Helical" evidence="8">
    <location>
        <begin position="324"/>
        <end position="344"/>
    </location>
</feature>
<evidence type="ECO:0008006" key="11">
    <source>
        <dbReference type="Google" id="ProtNLM"/>
    </source>
</evidence>
<evidence type="ECO:0000256" key="6">
    <source>
        <dbReference type="ARBA" id="ARBA00023180"/>
    </source>
</evidence>
<reference evidence="9" key="1">
    <citation type="journal article" date="2023" name="G3 (Bethesda)">
        <title>A reference genome for the long-term kleptoplast-retaining sea slug Elysia crispata morphotype clarki.</title>
        <authorList>
            <person name="Eastman K.E."/>
            <person name="Pendleton A.L."/>
            <person name="Shaikh M.A."/>
            <person name="Suttiyut T."/>
            <person name="Ogas R."/>
            <person name="Tomko P."/>
            <person name="Gavelis G."/>
            <person name="Widhalm J.R."/>
            <person name="Wisecaver J.H."/>
        </authorList>
    </citation>
    <scope>NUCLEOTIDE SEQUENCE</scope>
    <source>
        <strain evidence="9">ECLA1</strain>
    </source>
</reference>
<protein>
    <recommendedName>
        <fullName evidence="11">Choline transporter-like protein 2</fullName>
    </recommendedName>
</protein>
<dbReference type="GO" id="GO:0022857">
    <property type="term" value="F:transmembrane transporter activity"/>
    <property type="evidence" value="ECO:0007669"/>
    <property type="project" value="InterPro"/>
</dbReference>
<keyword evidence="10" id="KW-1185">Reference proteome</keyword>
<keyword evidence="6" id="KW-0325">Glycoprotein</keyword>
<evidence type="ECO:0000256" key="2">
    <source>
        <dbReference type="ARBA" id="ARBA00007168"/>
    </source>
</evidence>
<keyword evidence="4 8" id="KW-1133">Transmembrane helix</keyword>
<feature type="region of interest" description="Disordered" evidence="7">
    <location>
        <begin position="1"/>
        <end position="90"/>
    </location>
</feature>
<dbReference type="AlphaFoldDB" id="A0AAE0ZFE8"/>
<dbReference type="PANTHER" id="PTHR12385">
    <property type="entry name" value="CHOLINE TRANSPORTER-LIKE (SLC FAMILY 44)"/>
    <property type="match status" value="1"/>
</dbReference>
<evidence type="ECO:0000313" key="9">
    <source>
        <dbReference type="EMBL" id="KAK3768429.1"/>
    </source>
</evidence>
<feature type="transmembrane region" description="Helical" evidence="8">
    <location>
        <begin position="409"/>
        <end position="429"/>
    </location>
</feature>
<evidence type="ECO:0000256" key="1">
    <source>
        <dbReference type="ARBA" id="ARBA00004141"/>
    </source>
</evidence>
<name>A0AAE0ZFE8_9GAST</name>
<evidence type="ECO:0000256" key="8">
    <source>
        <dbReference type="SAM" id="Phobius"/>
    </source>
</evidence>
<organism evidence="9 10">
    <name type="scientific">Elysia crispata</name>
    <name type="common">lettuce slug</name>
    <dbReference type="NCBI Taxonomy" id="231223"/>
    <lineage>
        <taxon>Eukaryota</taxon>
        <taxon>Metazoa</taxon>
        <taxon>Spiralia</taxon>
        <taxon>Lophotrochozoa</taxon>
        <taxon>Mollusca</taxon>
        <taxon>Gastropoda</taxon>
        <taxon>Heterobranchia</taxon>
        <taxon>Euthyneura</taxon>
        <taxon>Panpulmonata</taxon>
        <taxon>Sacoglossa</taxon>
        <taxon>Placobranchoidea</taxon>
        <taxon>Plakobranchidae</taxon>
        <taxon>Elysia</taxon>
    </lineage>
</organism>
<feature type="transmembrane region" description="Helical" evidence="8">
    <location>
        <begin position="1027"/>
        <end position="1050"/>
    </location>
</feature>
<feature type="compositionally biased region" description="Basic and acidic residues" evidence="7">
    <location>
        <begin position="57"/>
        <end position="72"/>
    </location>
</feature>
<comment type="similarity">
    <text evidence="2">Belongs to the CTL (choline transporter-like) family.</text>
</comment>
<evidence type="ECO:0000256" key="3">
    <source>
        <dbReference type="ARBA" id="ARBA00022692"/>
    </source>
</evidence>
<feature type="transmembrane region" description="Helical" evidence="8">
    <location>
        <begin position="123"/>
        <end position="145"/>
    </location>
</feature>
<feature type="compositionally biased region" description="Basic and acidic residues" evidence="7">
    <location>
        <begin position="25"/>
        <end position="49"/>
    </location>
</feature>
<comment type="caution">
    <text evidence="9">The sequence shown here is derived from an EMBL/GenBank/DDBJ whole genome shotgun (WGS) entry which is preliminary data.</text>
</comment>
<evidence type="ECO:0000256" key="7">
    <source>
        <dbReference type="SAM" id="MobiDB-lite"/>
    </source>
</evidence>
<accession>A0AAE0ZFE8</accession>
<evidence type="ECO:0000313" key="10">
    <source>
        <dbReference type="Proteomes" id="UP001283361"/>
    </source>
</evidence>
<dbReference type="Pfam" id="PF04515">
    <property type="entry name" value="Choline_transpo"/>
    <property type="match status" value="2"/>
</dbReference>
<proteinExistence type="inferred from homology"/>
<dbReference type="PANTHER" id="PTHR12385:SF14">
    <property type="entry name" value="CHOLINE TRANSPORTER-LIKE 2"/>
    <property type="match status" value="1"/>
</dbReference>
<sequence length="1106" mass="124787">MSSKSYIPDQAEEEAASLSSGSSDDADHGSEANRSREGHLMESDKRSGGDDEDFNDLQERGAKKSMRGKKESFYYSPEESSEENLSEPGLDTIGGRILTKYGKPLPYDPSFHGPIRNRSCTDIICCVLFAACLLGTAVISIVAYVHGDPYRLVYPTDSHGNICGLGRLKNRPNLYFFDLVTCTALGTAVVTGCPTPQVCVKKCPTKNQVHFAINRSDLICVDKVDINQAPYQQMSTSQLVRRNLCASFYLESRPILGRCIPKIFSDAIDTSQSLVDSISNTTLERANGQGVTVKEIQQGTISLLKFYKLKGMVELLFNDVLNNLHLIAGCLLFGVVLAMTWIILLRWVTHVAIWLSIILFICLFGMATSLSFQKYHEVKNRNFTEKFHIQGSGHFELDYYLSQERTWQVLGYISGTILVIFLLIIIALYSRIILAANIIAEASVAISYMWCVLLWPVAPFLLQLVIFVYWISSMAFIASMGEKQFLNGTSDIIILLNRVPCDPEGNSTLNELCGFVKYGGDKYKPFLLIWMLFMLFWLINFVLALEEVTLAGAFASYYWAWDKKKDMPSFPLVSSLFRSLRYHTGSMAFGSLVIAFVQMVASVLEFIDRKLRDIENESGLPIFKHMRYCLACMERIVRYVNKNAYIVIAVHGLNFCSAARQGFLLVMRNVLRAAILDKVSDFLMFISKLLITAVTARDRCHQGAHLLYKPETGVTKVPISFISQRQVSPRCAHLLYKPETGVTKVPISFISQRQVSPSQRQVSPRCAHLLYKPETGVTKVPISFISQRQVSPRCAHLLYKPETGVTKVPISFISQRQVSPRCAHLLYKPETGVTKPETGVTKVPISFISQRQVSPRCAHLLYKPETGVTKVPISFISQRQVSPRDRCHQGAHLLYKPETGVTKVPISFISQRQVSPRCPVSFISQRQVSPRCAHLLYKPETGVTKVPISFISQRQVSPRDRCHQGARLLYKPETGVTKVPISFISQRQVSPRCPSPLQARTRHGTVAYILFQEEAPVVDEEIPELNYFLLPVMLFRTSVILVILGTYLIVDCFFDVYSMAVDTIFICFLEDIERNNGSYNRPYYMTQTRNLRTFLKNQSEVPQDYL</sequence>
<evidence type="ECO:0000256" key="5">
    <source>
        <dbReference type="ARBA" id="ARBA00023136"/>
    </source>
</evidence>
<comment type="subcellular location">
    <subcellularLocation>
        <location evidence="1">Membrane</location>
        <topology evidence="1">Multi-pass membrane protein</topology>
    </subcellularLocation>
</comment>
<keyword evidence="3 8" id="KW-0812">Transmembrane</keyword>
<dbReference type="EMBL" id="JAWDGP010004058">
    <property type="protein sequence ID" value="KAK3768429.1"/>
    <property type="molecule type" value="Genomic_DNA"/>
</dbReference>
<feature type="transmembrane region" description="Helical" evidence="8">
    <location>
        <begin position="580"/>
        <end position="604"/>
    </location>
</feature>
<feature type="transmembrane region" description="Helical" evidence="8">
    <location>
        <begin position="351"/>
        <end position="372"/>
    </location>
</feature>
<dbReference type="Proteomes" id="UP001283361">
    <property type="component" value="Unassembled WGS sequence"/>
</dbReference>
<gene>
    <name evidence="9" type="ORF">RRG08_053421</name>
</gene>
<evidence type="ECO:0000256" key="4">
    <source>
        <dbReference type="ARBA" id="ARBA00022989"/>
    </source>
</evidence>
<dbReference type="InterPro" id="IPR007603">
    <property type="entry name" value="Choline_transptr-like"/>
</dbReference>
<keyword evidence="5 8" id="KW-0472">Membrane</keyword>
<dbReference type="GO" id="GO:0016020">
    <property type="term" value="C:membrane"/>
    <property type="evidence" value="ECO:0007669"/>
    <property type="project" value="UniProtKB-SubCell"/>
</dbReference>